<evidence type="ECO:0000313" key="11">
    <source>
        <dbReference type="Proteomes" id="UP000512286"/>
    </source>
</evidence>
<keyword evidence="8" id="KW-1133">Transmembrane helix</keyword>
<evidence type="ECO:0000256" key="5">
    <source>
        <dbReference type="ARBA" id="ARBA00022679"/>
    </source>
</evidence>
<keyword evidence="8" id="KW-0812">Transmembrane</keyword>
<dbReference type="CDD" id="cd00082">
    <property type="entry name" value="HisKA"/>
    <property type="match status" value="1"/>
</dbReference>
<dbReference type="KEGG" id="cint:HZF06_17385"/>
<dbReference type="PROSITE" id="PS50109">
    <property type="entry name" value="HIS_KIN"/>
    <property type="match status" value="1"/>
</dbReference>
<dbReference type="GO" id="GO:0000155">
    <property type="term" value="F:phosphorelay sensor kinase activity"/>
    <property type="evidence" value="ECO:0007669"/>
    <property type="project" value="InterPro"/>
</dbReference>
<evidence type="ECO:0000256" key="3">
    <source>
        <dbReference type="ARBA" id="ARBA00012438"/>
    </source>
</evidence>
<dbReference type="Pfam" id="PF00512">
    <property type="entry name" value="HisKA"/>
    <property type="match status" value="1"/>
</dbReference>
<protein>
    <recommendedName>
        <fullName evidence="3">histidine kinase</fullName>
        <ecNumber evidence="3">2.7.13.3</ecNumber>
    </recommendedName>
</protein>
<gene>
    <name evidence="10" type="ORF">HZF06_17385</name>
</gene>
<dbReference type="Proteomes" id="UP000512286">
    <property type="component" value="Chromosome"/>
</dbReference>
<keyword evidence="6" id="KW-0418">Kinase</keyword>
<feature type="transmembrane region" description="Helical" evidence="8">
    <location>
        <begin position="156"/>
        <end position="174"/>
    </location>
</feature>
<dbReference type="InterPro" id="IPR036890">
    <property type="entry name" value="HATPase_C_sf"/>
</dbReference>
<dbReference type="GO" id="GO:0016036">
    <property type="term" value="P:cellular response to phosphate starvation"/>
    <property type="evidence" value="ECO:0007669"/>
    <property type="project" value="TreeGrafter"/>
</dbReference>
<dbReference type="GO" id="GO:0005886">
    <property type="term" value="C:plasma membrane"/>
    <property type="evidence" value="ECO:0007669"/>
    <property type="project" value="TreeGrafter"/>
</dbReference>
<dbReference type="InterPro" id="IPR004358">
    <property type="entry name" value="Sig_transdc_His_kin-like_C"/>
</dbReference>
<evidence type="ECO:0000259" key="9">
    <source>
        <dbReference type="PROSITE" id="PS50109"/>
    </source>
</evidence>
<keyword evidence="7" id="KW-0902">Two-component regulatory system</keyword>
<dbReference type="SUPFAM" id="SSF47384">
    <property type="entry name" value="Homodimeric domain of signal transducing histidine kinase"/>
    <property type="match status" value="1"/>
</dbReference>
<dbReference type="Pfam" id="PF02518">
    <property type="entry name" value="HATPase_c"/>
    <property type="match status" value="1"/>
</dbReference>
<proteinExistence type="predicted"/>
<dbReference type="Gene3D" id="6.10.340.10">
    <property type="match status" value="1"/>
</dbReference>
<dbReference type="PANTHER" id="PTHR45453:SF1">
    <property type="entry name" value="PHOSPHATE REGULON SENSOR PROTEIN PHOR"/>
    <property type="match status" value="1"/>
</dbReference>
<organism evidence="10 11">
    <name type="scientific">Clostridium intestinale</name>
    <dbReference type="NCBI Taxonomy" id="36845"/>
    <lineage>
        <taxon>Bacteria</taxon>
        <taxon>Bacillati</taxon>
        <taxon>Bacillota</taxon>
        <taxon>Clostridia</taxon>
        <taxon>Eubacteriales</taxon>
        <taxon>Clostridiaceae</taxon>
        <taxon>Clostridium</taxon>
    </lineage>
</organism>
<evidence type="ECO:0000256" key="2">
    <source>
        <dbReference type="ARBA" id="ARBA00004370"/>
    </source>
</evidence>
<feature type="transmembrane region" description="Helical" evidence="8">
    <location>
        <begin position="6"/>
        <end position="29"/>
    </location>
</feature>
<dbReference type="InterPro" id="IPR003661">
    <property type="entry name" value="HisK_dim/P_dom"/>
</dbReference>
<dbReference type="GO" id="GO:0004721">
    <property type="term" value="F:phosphoprotein phosphatase activity"/>
    <property type="evidence" value="ECO:0007669"/>
    <property type="project" value="TreeGrafter"/>
</dbReference>
<dbReference type="Gene3D" id="1.10.287.130">
    <property type="match status" value="1"/>
</dbReference>
<dbReference type="InterPro" id="IPR003594">
    <property type="entry name" value="HATPase_dom"/>
</dbReference>
<feature type="domain" description="Histidine kinase" evidence="9">
    <location>
        <begin position="237"/>
        <end position="452"/>
    </location>
</feature>
<dbReference type="Gene3D" id="3.30.565.10">
    <property type="entry name" value="Histidine kinase-like ATPase, C-terminal domain"/>
    <property type="match status" value="1"/>
</dbReference>
<evidence type="ECO:0000256" key="4">
    <source>
        <dbReference type="ARBA" id="ARBA00022553"/>
    </source>
</evidence>
<dbReference type="InterPro" id="IPR036097">
    <property type="entry name" value="HisK_dim/P_sf"/>
</dbReference>
<dbReference type="FunFam" id="3.30.565.10:FF:000006">
    <property type="entry name" value="Sensor histidine kinase WalK"/>
    <property type="match status" value="1"/>
</dbReference>
<dbReference type="AlphaFoldDB" id="A0A7D6ZWD5"/>
<evidence type="ECO:0000256" key="8">
    <source>
        <dbReference type="SAM" id="Phobius"/>
    </source>
</evidence>
<dbReference type="InterPro" id="IPR050351">
    <property type="entry name" value="BphY/WalK/GraS-like"/>
</dbReference>
<keyword evidence="4" id="KW-0597">Phosphoprotein</keyword>
<comment type="subcellular location">
    <subcellularLocation>
        <location evidence="2">Membrane</location>
    </subcellularLocation>
</comment>
<dbReference type="EC" id="2.7.13.3" evidence="3"/>
<evidence type="ECO:0000256" key="7">
    <source>
        <dbReference type="ARBA" id="ARBA00023012"/>
    </source>
</evidence>
<dbReference type="SMART" id="SM00388">
    <property type="entry name" value="HisKA"/>
    <property type="match status" value="1"/>
</dbReference>
<dbReference type="RefSeq" id="WP_181601111.1">
    <property type="nucleotide sequence ID" value="NZ_CP059378.1"/>
</dbReference>
<dbReference type="EMBL" id="CP059378">
    <property type="protein sequence ID" value="QLY78842.1"/>
    <property type="molecule type" value="Genomic_DNA"/>
</dbReference>
<name>A0A7D6ZWD5_9CLOT</name>
<dbReference type="CDD" id="cd00075">
    <property type="entry name" value="HATPase"/>
    <property type="match status" value="1"/>
</dbReference>
<accession>A0A7D6ZWD5</accession>
<dbReference type="SUPFAM" id="SSF55874">
    <property type="entry name" value="ATPase domain of HSP90 chaperone/DNA topoisomerase II/histidine kinase"/>
    <property type="match status" value="1"/>
</dbReference>
<evidence type="ECO:0000256" key="6">
    <source>
        <dbReference type="ARBA" id="ARBA00022777"/>
    </source>
</evidence>
<keyword evidence="5" id="KW-0808">Transferase</keyword>
<keyword evidence="8" id="KW-0472">Membrane</keyword>
<evidence type="ECO:0000313" key="10">
    <source>
        <dbReference type="EMBL" id="QLY78842.1"/>
    </source>
</evidence>
<dbReference type="PANTHER" id="PTHR45453">
    <property type="entry name" value="PHOSPHATE REGULON SENSOR PROTEIN PHOR"/>
    <property type="match status" value="1"/>
</dbReference>
<dbReference type="InterPro" id="IPR005467">
    <property type="entry name" value="His_kinase_dom"/>
</dbReference>
<reference evidence="10 11" key="1">
    <citation type="submission" date="2020-07" db="EMBL/GenBank/DDBJ databases">
        <title>Electron transfer.</title>
        <authorList>
            <person name="Huang L."/>
            <person name="Liu X."/>
            <person name="Zhou S."/>
        </authorList>
    </citation>
    <scope>NUCLEOTIDE SEQUENCE [LARGE SCALE GENOMIC DNA]</scope>
    <source>
        <strain evidence="10 11">Lx1</strain>
    </source>
</reference>
<dbReference type="SMART" id="SM00387">
    <property type="entry name" value="HATPase_c"/>
    <property type="match status" value="1"/>
</dbReference>
<evidence type="ECO:0000256" key="1">
    <source>
        <dbReference type="ARBA" id="ARBA00000085"/>
    </source>
</evidence>
<dbReference type="PRINTS" id="PR00344">
    <property type="entry name" value="BCTRLSENSOR"/>
</dbReference>
<sequence>MQSIRRRLSILFVACSIIAILFIILFVNLTINNKFNKYMQDIQDKRYERIVDYMQEVYKKDGKWSENSGKELAHEAYMGSYCITLYDKNKDVVWGMDPKDIKFNSMMMESNGVYSTKNFDIVVDNQIVGYVDIGQYSSVLLTEEDINFKSSINKSIILSGISAMILIIGISMYFSKQFTSPIKEVIDRSVNLSNGEFEGTSNMKTNIKELEELKSSIDVLAQKLSNQDKLRKQLISDMSHEIRTPLNVLQNNLEAMIDGVFPVTDERLSYLNEEVIRFGKLLNNLDTLKEFESESIRYNFEIINLEELLDDICKDYYMISKRKNIQLSYFVESKNDFIISGDVDKLKQVFINLISNAIKFTKEKGNISIKLYSKNNKSIVEIKDDGVGINKDDLPFIFERLYRGDKSRHKTEGNGIGLTVVKNILQMHSAKIEVESEVGEGTTFRIYFEEAIRN</sequence>
<comment type="catalytic activity">
    <reaction evidence="1">
        <text>ATP + protein L-histidine = ADP + protein N-phospho-L-histidine.</text>
        <dbReference type="EC" id="2.7.13.3"/>
    </reaction>
</comment>